<organism evidence="1">
    <name type="scientific">Podoviridae sp. ctOAf25</name>
    <dbReference type="NCBI Taxonomy" id="2825245"/>
    <lineage>
        <taxon>Viruses</taxon>
        <taxon>Duplodnaviria</taxon>
        <taxon>Heunggongvirae</taxon>
        <taxon>Uroviricota</taxon>
        <taxon>Caudoviricetes</taxon>
    </lineage>
</organism>
<reference evidence="1" key="1">
    <citation type="journal article" date="2021" name="Proc. Natl. Acad. Sci. U.S.A.">
        <title>A Catalog of Tens of Thousands of Viruses from Human Metagenomes Reveals Hidden Associations with Chronic Diseases.</title>
        <authorList>
            <person name="Tisza M.J."/>
            <person name="Buck C.B."/>
        </authorList>
    </citation>
    <scope>NUCLEOTIDE SEQUENCE</scope>
    <source>
        <strain evidence="1">CtOAf25</strain>
    </source>
</reference>
<proteinExistence type="predicted"/>
<name>A0A8S5PMR2_9CAUD</name>
<dbReference type="EMBL" id="BK015468">
    <property type="protein sequence ID" value="DAE08366.1"/>
    <property type="molecule type" value="Genomic_DNA"/>
</dbReference>
<sequence length="100" mass="11760">MIDFELLSSALTIVSGNDIYKPIIEHGVGGIFARYCMNGVNIEIMISMFDLRKGRISLEEYTRLIRRKAIGEYIEFVENERKEEWNNALKQWKEKQNEKS</sequence>
<evidence type="ECO:0000313" key="1">
    <source>
        <dbReference type="EMBL" id="DAE08366.1"/>
    </source>
</evidence>
<accession>A0A8S5PMR2</accession>
<protein>
    <submittedName>
        <fullName evidence="1">Uncharacterized protein</fullName>
    </submittedName>
</protein>